<protein>
    <submittedName>
        <fullName evidence="4">Uncharacterized protein</fullName>
    </submittedName>
</protein>
<dbReference type="EMBL" id="CAUYUJ010016103">
    <property type="protein sequence ID" value="CAK0861874.1"/>
    <property type="molecule type" value="Genomic_DNA"/>
</dbReference>
<dbReference type="PANTHER" id="PTHR43963:SF6">
    <property type="entry name" value="CHAIN DEHYDROGENASE FAMILY PROTEIN, PUTATIVE (AFU_ORTHOLOGUE AFUA_3G15350)-RELATED"/>
    <property type="match status" value="1"/>
</dbReference>
<dbReference type="SUPFAM" id="SSF51735">
    <property type="entry name" value="NAD(P)-binding Rossmann-fold domains"/>
    <property type="match status" value="1"/>
</dbReference>
<accession>A0ABN9UPK4</accession>
<reference evidence="4" key="1">
    <citation type="submission" date="2023-10" db="EMBL/GenBank/DDBJ databases">
        <authorList>
            <person name="Chen Y."/>
            <person name="Shah S."/>
            <person name="Dougan E. K."/>
            <person name="Thang M."/>
            <person name="Chan C."/>
        </authorList>
    </citation>
    <scope>NUCLEOTIDE SEQUENCE [LARGE SCALE GENOMIC DNA]</scope>
</reference>
<name>A0ABN9UPK4_9DINO</name>
<evidence type="ECO:0000313" key="5">
    <source>
        <dbReference type="Proteomes" id="UP001189429"/>
    </source>
</evidence>
<evidence type="ECO:0000256" key="1">
    <source>
        <dbReference type="ARBA" id="ARBA00006484"/>
    </source>
</evidence>
<dbReference type="Proteomes" id="UP001189429">
    <property type="component" value="Unassembled WGS sequence"/>
</dbReference>
<evidence type="ECO:0000313" key="4">
    <source>
        <dbReference type="EMBL" id="CAK0861874.1"/>
    </source>
</evidence>
<keyword evidence="5" id="KW-1185">Reference proteome</keyword>
<organism evidence="4 5">
    <name type="scientific">Prorocentrum cordatum</name>
    <dbReference type="NCBI Taxonomy" id="2364126"/>
    <lineage>
        <taxon>Eukaryota</taxon>
        <taxon>Sar</taxon>
        <taxon>Alveolata</taxon>
        <taxon>Dinophyceae</taxon>
        <taxon>Prorocentrales</taxon>
        <taxon>Prorocentraceae</taxon>
        <taxon>Prorocentrum</taxon>
    </lineage>
</organism>
<evidence type="ECO:0000256" key="3">
    <source>
        <dbReference type="ARBA" id="ARBA00023002"/>
    </source>
</evidence>
<feature type="non-terminal residue" evidence="4">
    <location>
        <position position="1"/>
    </location>
</feature>
<sequence>LRPPSSGRTRQTSAPARRRRLRLMARPSPVAIVTGANRQPGIGFEIARALAQRMPEGTTVVVTARSPEMGEEAVNKLTSEGLNVIFHQLDIADAASVEALRTFVSDRSGGLGVRSSSCSS</sequence>
<dbReference type="PANTHER" id="PTHR43963">
    <property type="entry name" value="CARBONYL REDUCTASE 1-RELATED"/>
    <property type="match status" value="1"/>
</dbReference>
<dbReference type="InterPro" id="IPR002347">
    <property type="entry name" value="SDR_fam"/>
</dbReference>
<gene>
    <name evidence="4" type="ORF">PCOR1329_LOCUS50428</name>
</gene>
<dbReference type="InterPro" id="IPR036291">
    <property type="entry name" value="NAD(P)-bd_dom_sf"/>
</dbReference>
<keyword evidence="3" id="KW-0560">Oxidoreductase</keyword>
<dbReference type="Gene3D" id="3.40.50.720">
    <property type="entry name" value="NAD(P)-binding Rossmann-like Domain"/>
    <property type="match status" value="1"/>
</dbReference>
<comment type="caution">
    <text evidence="4">The sequence shown here is derived from an EMBL/GenBank/DDBJ whole genome shotgun (WGS) entry which is preliminary data.</text>
</comment>
<evidence type="ECO:0000256" key="2">
    <source>
        <dbReference type="ARBA" id="ARBA00022857"/>
    </source>
</evidence>
<proteinExistence type="inferred from homology"/>
<dbReference type="Pfam" id="PF00106">
    <property type="entry name" value="adh_short"/>
    <property type="match status" value="1"/>
</dbReference>
<comment type="similarity">
    <text evidence="1">Belongs to the short-chain dehydrogenases/reductases (SDR) family.</text>
</comment>
<keyword evidence="2" id="KW-0521">NADP</keyword>